<dbReference type="Proteomes" id="UP001444071">
    <property type="component" value="Unassembled WGS sequence"/>
</dbReference>
<dbReference type="EMBL" id="JAHRIM010078389">
    <property type="protein sequence ID" value="MEQ2274414.1"/>
    <property type="molecule type" value="Genomic_DNA"/>
</dbReference>
<proteinExistence type="predicted"/>
<accession>A0ABV0WY53</accession>
<keyword evidence="2" id="KW-1185">Reference proteome</keyword>
<gene>
    <name evidence="1" type="ORF">XENORESO_020811</name>
</gene>
<comment type="caution">
    <text evidence="1">The sequence shown here is derived from an EMBL/GenBank/DDBJ whole genome shotgun (WGS) entry which is preliminary data.</text>
</comment>
<evidence type="ECO:0000313" key="1">
    <source>
        <dbReference type="EMBL" id="MEQ2274414.1"/>
    </source>
</evidence>
<reference evidence="1 2" key="1">
    <citation type="submission" date="2021-06" db="EMBL/GenBank/DDBJ databases">
        <authorList>
            <person name="Palmer J.M."/>
        </authorList>
    </citation>
    <scope>NUCLEOTIDE SEQUENCE [LARGE SCALE GENOMIC DNA]</scope>
    <source>
        <strain evidence="1 2">XR_2019</strain>
        <tissue evidence="1">Muscle</tissue>
    </source>
</reference>
<evidence type="ECO:0000313" key="2">
    <source>
        <dbReference type="Proteomes" id="UP001444071"/>
    </source>
</evidence>
<protein>
    <submittedName>
        <fullName evidence="1">Uncharacterized protein</fullName>
    </submittedName>
</protein>
<sequence>MTEEFDIEHNTELMNIGTHSRVIFGRGTMLSTRSPPHLSYMGSPGYGSGIPNTHECGADLFDGHNVQSPHTSSPIHPQPSETDATLKHLSVLITELGKHIGDSVTARLLSDKDTVTNQSREGQCIQACGTTVDLTQLTMALKCDVKEPPIFVVM</sequence>
<name>A0ABV0WY53_9TELE</name>
<organism evidence="1 2">
    <name type="scientific">Xenotaenia resolanae</name>
    <dbReference type="NCBI Taxonomy" id="208358"/>
    <lineage>
        <taxon>Eukaryota</taxon>
        <taxon>Metazoa</taxon>
        <taxon>Chordata</taxon>
        <taxon>Craniata</taxon>
        <taxon>Vertebrata</taxon>
        <taxon>Euteleostomi</taxon>
        <taxon>Actinopterygii</taxon>
        <taxon>Neopterygii</taxon>
        <taxon>Teleostei</taxon>
        <taxon>Neoteleostei</taxon>
        <taxon>Acanthomorphata</taxon>
        <taxon>Ovalentaria</taxon>
        <taxon>Atherinomorphae</taxon>
        <taxon>Cyprinodontiformes</taxon>
        <taxon>Goodeidae</taxon>
        <taxon>Xenotaenia</taxon>
    </lineage>
</organism>